<dbReference type="SMART" id="SM00116">
    <property type="entry name" value="CBS"/>
    <property type="match status" value="2"/>
</dbReference>
<dbReference type="Pfam" id="PF02672">
    <property type="entry name" value="CP12"/>
    <property type="match status" value="1"/>
</dbReference>
<feature type="domain" description="CBS" evidence="3">
    <location>
        <begin position="7"/>
        <end position="65"/>
    </location>
</feature>
<dbReference type="InterPro" id="IPR046342">
    <property type="entry name" value="CBS_dom_sf"/>
</dbReference>
<evidence type="ECO:0000259" key="3">
    <source>
        <dbReference type="PROSITE" id="PS51371"/>
    </source>
</evidence>
<dbReference type="SUPFAM" id="SSF54631">
    <property type="entry name" value="CBS-domain pair"/>
    <property type="match status" value="1"/>
</dbReference>
<evidence type="ECO:0000313" key="4">
    <source>
        <dbReference type="EMBL" id="UXE63691.1"/>
    </source>
</evidence>
<dbReference type="EMBL" id="CP073041">
    <property type="protein sequence ID" value="UXE63691.1"/>
    <property type="molecule type" value="Genomic_DNA"/>
</dbReference>
<evidence type="ECO:0000256" key="2">
    <source>
        <dbReference type="PROSITE-ProRule" id="PRU00703"/>
    </source>
</evidence>
<accession>A0A977L173</accession>
<name>A0A977L173_9CYAN</name>
<reference evidence="4" key="1">
    <citation type="submission" date="2021-04" db="EMBL/GenBank/DDBJ databases">
        <title>Genome sequence of Woronichinia naegeliana from Washington state freshwater lake bloom.</title>
        <authorList>
            <person name="Dreher T.W."/>
        </authorList>
    </citation>
    <scope>NUCLEOTIDE SEQUENCE</scope>
    <source>
        <strain evidence="4">WA131</strain>
    </source>
</reference>
<gene>
    <name evidence="4" type="ORF">KA717_14540</name>
</gene>
<feature type="domain" description="CBS" evidence="3">
    <location>
        <begin position="74"/>
        <end position="131"/>
    </location>
</feature>
<evidence type="ECO:0000256" key="1">
    <source>
        <dbReference type="ARBA" id="ARBA00023122"/>
    </source>
</evidence>
<dbReference type="KEGG" id="wna:KA717_14540"/>
<dbReference type="PANTHER" id="PTHR43080:SF2">
    <property type="entry name" value="CBS DOMAIN-CONTAINING PROTEIN"/>
    <property type="match status" value="1"/>
</dbReference>
<dbReference type="AlphaFoldDB" id="A0A977L173"/>
<dbReference type="InterPro" id="IPR051257">
    <property type="entry name" value="Diverse_CBS-Domain"/>
</dbReference>
<organism evidence="4">
    <name type="scientific">Woronichinia naegeliana WA131</name>
    <dbReference type="NCBI Taxonomy" id="2824559"/>
    <lineage>
        <taxon>Bacteria</taxon>
        <taxon>Bacillati</taxon>
        <taxon>Cyanobacteriota</taxon>
        <taxon>Cyanophyceae</taxon>
        <taxon>Synechococcales</taxon>
        <taxon>Coelosphaeriaceae</taxon>
        <taxon>Woronichinia</taxon>
    </lineage>
</organism>
<protein>
    <submittedName>
        <fullName evidence="4">CBS domain-containing protein</fullName>
    </submittedName>
</protein>
<dbReference type="SMART" id="SM01093">
    <property type="entry name" value="CP12"/>
    <property type="match status" value="1"/>
</dbReference>
<dbReference type="CDD" id="cd04630">
    <property type="entry name" value="CBS_pair_bac"/>
    <property type="match status" value="1"/>
</dbReference>
<proteinExistence type="predicted"/>
<sequence>MKAADIMTSEVVTIRGSATVAEATQLMKQRNLRALIVDRRHEEDAFGIVTATDVIYKVTAYGLDPKTVQVYEIMTKPCIVVNPELQVEYVARLFAQSQIRCAPVIKGELLGIISISDILNKGDFVEQPKAVLLEQRIQEALANARQICAKEGATSPACAAAWDVVEELQAEAAHQRAKKPETNYFAEYCQENPDAIEARIYDS</sequence>
<dbReference type="Pfam" id="PF00571">
    <property type="entry name" value="CBS"/>
    <property type="match status" value="2"/>
</dbReference>
<dbReference type="PROSITE" id="PS51371">
    <property type="entry name" value="CBS"/>
    <property type="match status" value="2"/>
</dbReference>
<dbReference type="Gene3D" id="3.10.580.10">
    <property type="entry name" value="CBS-domain"/>
    <property type="match status" value="1"/>
</dbReference>
<dbReference type="InterPro" id="IPR000644">
    <property type="entry name" value="CBS_dom"/>
</dbReference>
<dbReference type="InterPro" id="IPR003823">
    <property type="entry name" value="CP12_dom"/>
</dbReference>
<keyword evidence="1 2" id="KW-0129">CBS domain</keyword>
<dbReference type="Proteomes" id="UP001065613">
    <property type="component" value="Chromosome"/>
</dbReference>
<dbReference type="PANTHER" id="PTHR43080">
    <property type="entry name" value="CBS DOMAIN-CONTAINING PROTEIN CBSX3, MITOCHONDRIAL"/>
    <property type="match status" value="1"/>
</dbReference>